<dbReference type="RefSeq" id="WP_182205015.1">
    <property type="nucleotide sequence ID" value="NZ_JACGLT010000005.1"/>
</dbReference>
<dbReference type="InterPro" id="IPR002591">
    <property type="entry name" value="Phosphodiest/P_Trfase"/>
</dbReference>
<proteinExistence type="predicted"/>
<dbReference type="GO" id="GO:0016787">
    <property type="term" value="F:hydrolase activity"/>
    <property type="evidence" value="ECO:0007669"/>
    <property type="project" value="UniProtKB-ARBA"/>
</dbReference>
<sequence>MKFQFKYYSLIALVAIVSFGQLQAQNKVLIIGIDGTRPDALLAARTPNLDQLWENGAYSFKAKTDDLSWSGVCWTSMLTGVWKEKHNVYGNGYENPNTEEYPHFFNLARQQQPDLRTYSIINWSPIHKILNNNDATVMKHKLTDGLVTKSVSKTLRNEDVDVMFVHLDNVDHAGHSTGFTPDNPKYIKAIEKSDKNIGKILKSLKKRKNYANENWLILVSTDHGGSGTNHGEATPEHTTIFYIASGKDVKKGEIQKQVYITDVAVTALKHLEIAIKDEWQLDGNVSGLK</sequence>
<dbReference type="SUPFAM" id="SSF53649">
    <property type="entry name" value="Alkaline phosphatase-like"/>
    <property type="match status" value="1"/>
</dbReference>
<evidence type="ECO:0000313" key="1">
    <source>
        <dbReference type="EMBL" id="MBA6152805.1"/>
    </source>
</evidence>
<dbReference type="Pfam" id="PF01663">
    <property type="entry name" value="Phosphodiest"/>
    <property type="match status" value="2"/>
</dbReference>
<dbReference type="PANTHER" id="PTHR10151:SF120">
    <property type="entry name" value="BIS(5'-ADENOSYL)-TRIPHOSPHATASE"/>
    <property type="match status" value="1"/>
</dbReference>
<dbReference type="Gene3D" id="3.40.720.10">
    <property type="entry name" value="Alkaline Phosphatase, subunit A"/>
    <property type="match status" value="1"/>
</dbReference>
<dbReference type="PANTHER" id="PTHR10151">
    <property type="entry name" value="ECTONUCLEOTIDE PYROPHOSPHATASE/PHOSPHODIESTERASE"/>
    <property type="match status" value="1"/>
</dbReference>
<evidence type="ECO:0000313" key="2">
    <source>
        <dbReference type="Proteomes" id="UP000541857"/>
    </source>
</evidence>
<dbReference type="InterPro" id="IPR017850">
    <property type="entry name" value="Alkaline_phosphatase_core_sf"/>
</dbReference>
<gene>
    <name evidence="1" type="ORF">H3Z82_08730</name>
</gene>
<dbReference type="EMBL" id="JACGLT010000005">
    <property type="protein sequence ID" value="MBA6152805.1"/>
    <property type="molecule type" value="Genomic_DNA"/>
</dbReference>
<organism evidence="1 2">
    <name type="scientific">Gelidibacter maritimus</name>
    <dbReference type="NCBI Taxonomy" id="2761487"/>
    <lineage>
        <taxon>Bacteria</taxon>
        <taxon>Pseudomonadati</taxon>
        <taxon>Bacteroidota</taxon>
        <taxon>Flavobacteriia</taxon>
        <taxon>Flavobacteriales</taxon>
        <taxon>Flavobacteriaceae</taxon>
        <taxon>Gelidibacter</taxon>
    </lineage>
</organism>
<keyword evidence="2" id="KW-1185">Reference proteome</keyword>
<accession>A0A7W2M4Z6</accession>
<dbReference type="Proteomes" id="UP000541857">
    <property type="component" value="Unassembled WGS sequence"/>
</dbReference>
<reference evidence="1 2" key="1">
    <citation type="submission" date="2020-07" db="EMBL/GenBank/DDBJ databases">
        <title>Bacterium isolated from marine sediment.</title>
        <authorList>
            <person name="Shang D."/>
        </authorList>
    </citation>
    <scope>NUCLEOTIDE SEQUENCE [LARGE SCALE GENOMIC DNA]</scope>
    <source>
        <strain evidence="1 2">F6074</strain>
    </source>
</reference>
<name>A0A7W2M4Z6_9FLAO</name>
<comment type="caution">
    <text evidence="1">The sequence shown here is derived from an EMBL/GenBank/DDBJ whole genome shotgun (WGS) entry which is preliminary data.</text>
</comment>
<dbReference type="AlphaFoldDB" id="A0A7W2M4Z6"/>
<protein>
    <submittedName>
        <fullName evidence="1">Alkaline phosphatase family protein</fullName>
    </submittedName>
</protein>